<feature type="region of interest" description="Disordered" evidence="2">
    <location>
        <begin position="1019"/>
        <end position="1041"/>
    </location>
</feature>
<evidence type="ECO:0000256" key="2">
    <source>
        <dbReference type="SAM" id="MobiDB-lite"/>
    </source>
</evidence>
<evidence type="ECO:0000256" key="1">
    <source>
        <dbReference type="ARBA" id="ARBA00022658"/>
    </source>
</evidence>
<dbReference type="InterPro" id="IPR008937">
    <property type="entry name" value="Ras-like_GEF"/>
</dbReference>
<dbReference type="InterPro" id="IPR002110">
    <property type="entry name" value="Ankyrin_rpt"/>
</dbReference>
<keyword evidence="1" id="KW-0344">Guanine-nucleotide releasing factor</keyword>
<dbReference type="InterPro" id="IPR023578">
    <property type="entry name" value="Ras_GEF_dom_sf"/>
</dbReference>
<dbReference type="Gene3D" id="1.10.840.10">
    <property type="entry name" value="Ras guanine-nucleotide exchange factors catalytic domain"/>
    <property type="match status" value="1"/>
</dbReference>
<evidence type="ECO:0000313" key="5">
    <source>
        <dbReference type="Proteomes" id="UP000054422"/>
    </source>
</evidence>
<dbReference type="GO" id="GO:0007265">
    <property type="term" value="P:Ras protein signal transduction"/>
    <property type="evidence" value="ECO:0007669"/>
    <property type="project" value="TreeGrafter"/>
</dbReference>
<accession>A0A0A2T6A9</accession>
<dbReference type="SUPFAM" id="SSF48403">
    <property type="entry name" value="Ankyrin repeat"/>
    <property type="match status" value="1"/>
</dbReference>
<comment type="caution">
    <text evidence="4">The sequence shown here is derived from an EMBL/GenBank/DDBJ whole genome shotgun (WGS) entry which is preliminary data.</text>
</comment>
<dbReference type="InterPro" id="IPR036770">
    <property type="entry name" value="Ankyrin_rpt-contain_sf"/>
</dbReference>
<dbReference type="Proteomes" id="UP000054422">
    <property type="component" value="Unassembled WGS sequence"/>
</dbReference>
<dbReference type="GO" id="GO:0005886">
    <property type="term" value="C:plasma membrane"/>
    <property type="evidence" value="ECO:0007669"/>
    <property type="project" value="TreeGrafter"/>
</dbReference>
<evidence type="ECO:0000259" key="3">
    <source>
        <dbReference type="PROSITE" id="PS50009"/>
    </source>
</evidence>
<gene>
    <name evidence="4" type="ORF">EP47_07410</name>
</gene>
<proteinExistence type="predicted"/>
<dbReference type="GO" id="GO:0005085">
    <property type="term" value="F:guanyl-nucleotide exchange factor activity"/>
    <property type="evidence" value="ECO:0007669"/>
    <property type="project" value="UniProtKB-KW"/>
</dbReference>
<feature type="compositionally biased region" description="Basic and acidic residues" evidence="2">
    <location>
        <begin position="1100"/>
        <end position="1112"/>
    </location>
</feature>
<dbReference type="EMBL" id="JNCF01000032">
    <property type="protein sequence ID" value="KGP62938.1"/>
    <property type="molecule type" value="Genomic_DNA"/>
</dbReference>
<dbReference type="InterPro" id="IPR036964">
    <property type="entry name" value="RASGEF_cat_dom_sf"/>
</dbReference>
<name>A0A0A2T6A9_9GAMM</name>
<dbReference type="PROSITE" id="PS50009">
    <property type="entry name" value="RASGEF_CAT"/>
    <property type="match status" value="1"/>
</dbReference>
<dbReference type="PANTHER" id="PTHR23113">
    <property type="entry name" value="GUANINE NUCLEOTIDE EXCHANGE FACTOR"/>
    <property type="match status" value="1"/>
</dbReference>
<sequence length="1118" mass="127907">MILEKGLILFKNSHPFAIKIDLLKIKFAKVQSIRMNFCLPLIFSNFNFSAIPNLALKGGGMNKEMILELIDSERDQQTIATMLKNWLQENPSLNDLSFKAQRSIFHLLVLKNKPLVIQELLQIDYFKLLASKADKYQKTPLHYAVRHKKYKEILDLLITSLPQLELNSQDKEGNTALHNAVQENQIWAILALVNSGRVDRILPNKENKTAFDLAQNNAALTKALVYFDLPQISSGLKISEDANTLARLKNTFPMLSKSKINNPSSNELMDKSKPKLISWVSIFKLTDLKEKEELVSWDIENVTALFKRMVFAYKENSVQYHDMLKQFISACKLVDLAQNQEMINSILKELGPVNHCIIDDILNNLTIELQNKYTTVQAGQESSMEDFLCLVLQEGLYIDKTPPKKPPFDDILAEQSGLLGFLWILTAGLDPTETERKINLERIAHASVYLQSINSHVEIIIALRLLFPFFDQHQKLVANYIVCQLLISTPTKLPQDSNFIEQLNKFSLCNREEKYGLGQVGEKLDNLLNTLVQQNDAFYQQPLFTNYCSFQKIAQTFINPVAYQSFNELVDRALTLKSNKRKKEIELIAQELRILSMKFYQTVALSEFADANWTKEDPNLAINVLRLAMHFNQLSNYFTAKVLNQPSLDKTVNAIQLLIQIAQALCPLASGQFVDMHHLLIITSVLENSSISRLKPCMAALTETEQAIMAELTKIVGFSQNKYWQRAVQNSCMTLPYVGLFQSDLTFAKDGNPYPLGRAETCGSILLKILATKQLVNFHLFRVPKTDLFEFLDTYLSVNENRLYETSLRKFPKETKDIFDFDEPEKALKHPLEKLDWKDLEYNEIPRNEQSPKALGEKLIGSWLLLDELNFKYLDHYAIPRIKFKEKTYPPTQLGEILIAFFMMQLKELEEPAKDQEALEQRQAKKIFLTALSDKITTTVNTFIIIHNNYQNSKLSAKAILSLENKIEEMKNALGQNEPNIELKYQNNSKIKSFKRRSLSFFIPRIDLNDLVTHVQEPIVEHTPSRNKSYRSKHSASRASENDILIHSSQASNLETKVKQLKGKETKSKFLSLSGKPNRLFSPLAANPSVYSERSIALAESKDETTKQESPNRPDITS</sequence>
<organism evidence="4 5">
    <name type="scientific">Legionella norrlandica</name>
    <dbReference type="NCBI Taxonomy" id="1498499"/>
    <lineage>
        <taxon>Bacteria</taxon>
        <taxon>Pseudomonadati</taxon>
        <taxon>Pseudomonadota</taxon>
        <taxon>Gammaproteobacteria</taxon>
        <taxon>Legionellales</taxon>
        <taxon>Legionellaceae</taxon>
        <taxon>Legionella</taxon>
    </lineage>
</organism>
<dbReference type="PANTHER" id="PTHR23113:SF99">
    <property type="entry name" value="RASGEF DOMAIN-CONTAINING PROTEIN"/>
    <property type="match status" value="1"/>
</dbReference>
<dbReference type="Pfam" id="PF00617">
    <property type="entry name" value="RasGEF"/>
    <property type="match status" value="1"/>
</dbReference>
<evidence type="ECO:0000313" key="4">
    <source>
        <dbReference type="EMBL" id="KGP62938.1"/>
    </source>
</evidence>
<protein>
    <recommendedName>
        <fullName evidence="3">Ras-GEF domain-containing protein</fullName>
    </recommendedName>
</protein>
<dbReference type="SMART" id="SM00147">
    <property type="entry name" value="RasGEF"/>
    <property type="match status" value="1"/>
</dbReference>
<keyword evidence="5" id="KW-1185">Reference proteome</keyword>
<reference evidence="4 5" key="1">
    <citation type="submission" date="2014-05" db="EMBL/GenBank/DDBJ databases">
        <authorList>
            <person name="Rizzardi K."/>
            <person name="Winiecka-Krusnell J."/>
            <person name="Ramliden M."/>
            <person name="Alm E."/>
            <person name="Andersson S."/>
            <person name="Byfors S."/>
        </authorList>
    </citation>
    <scope>NUCLEOTIDE SEQUENCE [LARGE SCALE GENOMIC DNA]</scope>
    <source>
        <strain evidence="4 5">LEGN</strain>
    </source>
</reference>
<feature type="region of interest" description="Disordered" evidence="2">
    <location>
        <begin position="1098"/>
        <end position="1118"/>
    </location>
</feature>
<dbReference type="SUPFAM" id="SSF48366">
    <property type="entry name" value="Ras GEF"/>
    <property type="match status" value="1"/>
</dbReference>
<dbReference type="STRING" id="1498499.EP47_07410"/>
<dbReference type="SMART" id="SM00248">
    <property type="entry name" value="ANK"/>
    <property type="match status" value="3"/>
</dbReference>
<dbReference type="Gene3D" id="1.25.40.20">
    <property type="entry name" value="Ankyrin repeat-containing domain"/>
    <property type="match status" value="1"/>
</dbReference>
<feature type="domain" description="Ras-GEF" evidence="3">
    <location>
        <begin position="584"/>
        <end position="813"/>
    </location>
</feature>
<dbReference type="InterPro" id="IPR001895">
    <property type="entry name" value="RASGEF_cat_dom"/>
</dbReference>
<dbReference type="AlphaFoldDB" id="A0A0A2T6A9"/>